<organism evidence="3 4">
    <name type="scientific">Candidatus Fimihabitans intestinipullorum</name>
    <dbReference type="NCBI Taxonomy" id="2840820"/>
    <lineage>
        <taxon>Bacteria</taxon>
        <taxon>Bacillati</taxon>
        <taxon>Mycoplasmatota</taxon>
        <taxon>Mycoplasmatota incertae sedis</taxon>
        <taxon>Candidatus Fimihabitans</taxon>
    </lineage>
</organism>
<feature type="region of interest" description="Disordered" evidence="2">
    <location>
        <begin position="101"/>
        <end position="125"/>
    </location>
</feature>
<feature type="coiled-coil region" evidence="1">
    <location>
        <begin position="47"/>
        <end position="86"/>
    </location>
</feature>
<keyword evidence="1" id="KW-0175">Coiled coil</keyword>
<dbReference type="Proteomes" id="UP000824087">
    <property type="component" value="Unassembled WGS sequence"/>
</dbReference>
<evidence type="ECO:0000256" key="2">
    <source>
        <dbReference type="SAM" id="MobiDB-lite"/>
    </source>
</evidence>
<reference evidence="3" key="2">
    <citation type="journal article" date="2021" name="PeerJ">
        <title>Extensive microbial diversity within the chicken gut microbiome revealed by metagenomics and culture.</title>
        <authorList>
            <person name="Gilroy R."/>
            <person name="Ravi A."/>
            <person name="Getino M."/>
            <person name="Pursley I."/>
            <person name="Horton D.L."/>
            <person name="Alikhan N.F."/>
            <person name="Baker D."/>
            <person name="Gharbi K."/>
            <person name="Hall N."/>
            <person name="Watson M."/>
            <person name="Adriaenssens E.M."/>
            <person name="Foster-Nyarko E."/>
            <person name="Jarju S."/>
            <person name="Secka A."/>
            <person name="Antonio M."/>
            <person name="Oren A."/>
            <person name="Chaudhuri R.R."/>
            <person name="La Ragione R."/>
            <person name="Hildebrand F."/>
            <person name="Pallen M.J."/>
        </authorList>
    </citation>
    <scope>NUCLEOTIDE SEQUENCE</scope>
    <source>
        <strain evidence="3">CHK197-8231</strain>
    </source>
</reference>
<proteinExistence type="predicted"/>
<evidence type="ECO:0000256" key="1">
    <source>
        <dbReference type="SAM" id="Coils"/>
    </source>
</evidence>
<evidence type="ECO:0000313" key="4">
    <source>
        <dbReference type="Proteomes" id="UP000824087"/>
    </source>
</evidence>
<dbReference type="AlphaFoldDB" id="A0A9D1HXP8"/>
<sequence length="212" mass="25116">MNRMGKTIVDTDEERFDFENQSVKEYLTLKERIYKKLDAYDQLIKEYLGLKEALEIMDRKVNELEREEVVQEYLSLREKREKITERVNRIKALSTEFTGSREHDNQLYSEPAGGLTSTQENSKRPYDTCDHLQNHKLVDDSIEFECSLELAHAIYTRLKEEYPGRPDEAIARYFTSALYMIQKYPVSEKRKAGRAKRLGLSEDFNKWKISIR</sequence>
<protein>
    <submittedName>
        <fullName evidence="3">Uncharacterized protein</fullName>
    </submittedName>
</protein>
<evidence type="ECO:0000313" key="3">
    <source>
        <dbReference type="EMBL" id="HIU23175.1"/>
    </source>
</evidence>
<accession>A0A9D1HXP8</accession>
<dbReference type="EMBL" id="DVML01000035">
    <property type="protein sequence ID" value="HIU23175.1"/>
    <property type="molecule type" value="Genomic_DNA"/>
</dbReference>
<name>A0A9D1HXP8_9BACT</name>
<comment type="caution">
    <text evidence="3">The sequence shown here is derived from an EMBL/GenBank/DDBJ whole genome shotgun (WGS) entry which is preliminary data.</text>
</comment>
<reference evidence="3" key="1">
    <citation type="submission" date="2020-10" db="EMBL/GenBank/DDBJ databases">
        <authorList>
            <person name="Gilroy R."/>
        </authorList>
    </citation>
    <scope>NUCLEOTIDE SEQUENCE</scope>
    <source>
        <strain evidence="3">CHK197-8231</strain>
    </source>
</reference>
<gene>
    <name evidence="3" type="ORF">IAD49_06295</name>
</gene>